<dbReference type="CDD" id="cd06183">
    <property type="entry name" value="cyt_b5_reduct_like"/>
    <property type="match status" value="1"/>
</dbReference>
<feature type="binding site" evidence="6">
    <location>
        <position position="218"/>
    </location>
    <ligand>
        <name>FAD</name>
        <dbReference type="ChEBI" id="CHEBI:57692"/>
    </ligand>
</feature>
<gene>
    <name evidence="9" type="ORF">EX895_000913</name>
</gene>
<accession>A0A4U7L154</accession>
<keyword evidence="5" id="KW-0560">Oxidoreductase</keyword>
<dbReference type="InterPro" id="IPR001834">
    <property type="entry name" value="CBR-like"/>
</dbReference>
<protein>
    <recommendedName>
        <fullName evidence="8">Oxidoreductase FAD/NAD(P)-binding domain-containing protein</fullName>
    </recommendedName>
</protein>
<feature type="binding site" evidence="6">
    <location>
        <position position="216"/>
    </location>
    <ligand>
        <name>FAD</name>
        <dbReference type="ChEBI" id="CHEBI:57692"/>
    </ligand>
</feature>
<evidence type="ECO:0000256" key="6">
    <source>
        <dbReference type="PIRSR" id="PIRSR601834-1"/>
    </source>
</evidence>
<sequence>MMAPAASSATRHSLRNACDRATGLAAASALPVPRTRAFHISYRRRQGGIASRGAGSSAGGPSSSAPKPSSPLSMINILVATATIVIATPYALDLYGNVTGTTPLRPAASSIPGKLEPYTHRPLPLVASAYYPDASTTSVHKLLQIGLPASVVGCGGSGGSDQERLRKALRIRSVYIKEPSLVIERAYTPLYDTLPGSYSAALVGASGEEKQVLDLLVKRYPDGELGRMLHRAVPNPTVPQLEVRGPVDTWSFERDSAVADGRLPDRIIMVVGGTGITPAYQLLTNVFGRPAASSAQVANAPKIDVLYATPNLENALLLPQLHTLVEAHQDKISVSLYAEHLAGSPASLSPAARSALGPRLTASPAASGRASSIRSWLPSLFGRSSSKSDEQLQLTASEAATKIPVFESRITRQHLEQILSPRHGSSRTLVLVSGPDGMVEALAGPKSRDGQSQGSLSGILATLGCRQQDVFKL</sequence>
<dbReference type="PANTHER" id="PTHR19370:SF184">
    <property type="entry name" value="NADH-CYTOCHROME B5 REDUCTASE-LIKE"/>
    <property type="match status" value="1"/>
</dbReference>
<evidence type="ECO:0000256" key="3">
    <source>
        <dbReference type="ARBA" id="ARBA00022630"/>
    </source>
</evidence>
<dbReference type="GO" id="GO:0016491">
    <property type="term" value="F:oxidoreductase activity"/>
    <property type="evidence" value="ECO:0007669"/>
    <property type="project" value="UniProtKB-KW"/>
</dbReference>
<evidence type="ECO:0000259" key="8">
    <source>
        <dbReference type="Pfam" id="PF00175"/>
    </source>
</evidence>
<dbReference type="InterPro" id="IPR039261">
    <property type="entry name" value="FNR_nucleotide-bd"/>
</dbReference>
<comment type="caution">
    <text evidence="9">The sequence shown here is derived from an EMBL/GenBank/DDBJ whole genome shotgun (WGS) entry which is preliminary data.</text>
</comment>
<dbReference type="EMBL" id="SRRM01000002">
    <property type="protein sequence ID" value="TKY90915.1"/>
    <property type="molecule type" value="Genomic_DNA"/>
</dbReference>
<dbReference type="PANTHER" id="PTHR19370">
    <property type="entry name" value="NADH-CYTOCHROME B5 REDUCTASE"/>
    <property type="match status" value="1"/>
</dbReference>
<evidence type="ECO:0000313" key="9">
    <source>
        <dbReference type="EMBL" id="TKY90915.1"/>
    </source>
</evidence>
<dbReference type="AlphaFoldDB" id="A0A4U7L154"/>
<keyword evidence="4 6" id="KW-0274">FAD</keyword>
<dbReference type="KEGG" id="sgra:EX895_000913"/>
<evidence type="ECO:0000313" key="10">
    <source>
        <dbReference type="Proteomes" id="UP000306050"/>
    </source>
</evidence>
<dbReference type="SUPFAM" id="SSF52343">
    <property type="entry name" value="Ferredoxin reductase-like, C-terminal NADP-linked domain"/>
    <property type="match status" value="1"/>
</dbReference>
<dbReference type="GeneID" id="40723808"/>
<evidence type="ECO:0000256" key="7">
    <source>
        <dbReference type="SAM" id="MobiDB-lite"/>
    </source>
</evidence>
<evidence type="ECO:0000256" key="4">
    <source>
        <dbReference type="ARBA" id="ARBA00022827"/>
    </source>
</evidence>
<reference evidence="9 10" key="1">
    <citation type="submission" date="2019-05" db="EMBL/GenBank/DDBJ databases">
        <title>Sporisorium graminicola CBS 10092 draft sequencing and annotation.</title>
        <authorList>
            <person name="Solano-Gonzalez S."/>
            <person name="Caddick M.X."/>
            <person name="Darby A."/>
        </authorList>
    </citation>
    <scope>NUCLEOTIDE SEQUENCE [LARGE SCALE GENOMIC DNA]</scope>
    <source>
        <strain evidence="9 10">CBS 10092</strain>
    </source>
</reference>
<evidence type="ECO:0000256" key="2">
    <source>
        <dbReference type="ARBA" id="ARBA00006105"/>
    </source>
</evidence>
<dbReference type="RefSeq" id="XP_029742900.1">
    <property type="nucleotide sequence ID" value="XM_029881514.1"/>
</dbReference>
<evidence type="ECO:0000256" key="1">
    <source>
        <dbReference type="ARBA" id="ARBA00001974"/>
    </source>
</evidence>
<comment type="similarity">
    <text evidence="2">Belongs to the flavoprotein pyridine nucleotide cytochrome reductase family.</text>
</comment>
<comment type="cofactor">
    <cofactor evidence="1 6">
        <name>FAD</name>
        <dbReference type="ChEBI" id="CHEBI:57692"/>
    </cofactor>
</comment>
<feature type="binding site" evidence="6">
    <location>
        <position position="277"/>
    </location>
    <ligand>
        <name>FAD</name>
        <dbReference type="ChEBI" id="CHEBI:57692"/>
    </ligand>
</feature>
<proteinExistence type="inferred from homology"/>
<dbReference type="Gene3D" id="2.40.30.10">
    <property type="entry name" value="Translation factors"/>
    <property type="match status" value="1"/>
</dbReference>
<dbReference type="Proteomes" id="UP000306050">
    <property type="component" value="Chromosome SGRAM_1"/>
</dbReference>
<dbReference type="OrthoDB" id="432685at2759"/>
<name>A0A4U7L154_9BASI</name>
<dbReference type="Pfam" id="PF00175">
    <property type="entry name" value="NAD_binding_1"/>
    <property type="match status" value="1"/>
</dbReference>
<dbReference type="PRINTS" id="PR00406">
    <property type="entry name" value="CYTB5RDTASE"/>
</dbReference>
<organism evidence="9 10">
    <name type="scientific">Sporisorium graminicola</name>
    <dbReference type="NCBI Taxonomy" id="280036"/>
    <lineage>
        <taxon>Eukaryota</taxon>
        <taxon>Fungi</taxon>
        <taxon>Dikarya</taxon>
        <taxon>Basidiomycota</taxon>
        <taxon>Ustilaginomycotina</taxon>
        <taxon>Ustilaginomycetes</taxon>
        <taxon>Ustilaginales</taxon>
        <taxon>Ustilaginaceae</taxon>
        <taxon>Sporisorium</taxon>
    </lineage>
</organism>
<dbReference type="Gene3D" id="3.40.50.80">
    <property type="entry name" value="Nucleotide-binding domain of ferredoxin-NADP reductase (FNR) module"/>
    <property type="match status" value="1"/>
</dbReference>
<keyword evidence="3 6" id="KW-0285">Flavoprotein</keyword>
<dbReference type="InterPro" id="IPR001433">
    <property type="entry name" value="OxRdtase_FAD/NAD-bd"/>
</dbReference>
<feature type="region of interest" description="Disordered" evidence="7">
    <location>
        <begin position="49"/>
        <end position="69"/>
    </location>
</feature>
<feature type="domain" description="Oxidoreductase FAD/NAD(P)-binding" evidence="8">
    <location>
        <begin position="269"/>
        <end position="335"/>
    </location>
</feature>
<evidence type="ECO:0000256" key="5">
    <source>
        <dbReference type="ARBA" id="ARBA00023002"/>
    </source>
</evidence>
<keyword evidence="10" id="KW-1185">Reference proteome</keyword>